<dbReference type="Proteomes" id="UP001152795">
    <property type="component" value="Unassembled WGS sequence"/>
</dbReference>
<protein>
    <submittedName>
        <fullName evidence="1">Uncharacterized protein</fullName>
    </submittedName>
</protein>
<accession>A0A6S7INL8</accession>
<keyword evidence="2" id="KW-1185">Reference proteome</keyword>
<evidence type="ECO:0000313" key="1">
    <source>
        <dbReference type="EMBL" id="CAB4018330.1"/>
    </source>
</evidence>
<dbReference type="InterPro" id="IPR036691">
    <property type="entry name" value="Endo/exonu/phosph_ase_sf"/>
</dbReference>
<gene>
    <name evidence="1" type="ORF">PACLA_8A034387</name>
</gene>
<dbReference type="Gene3D" id="3.60.10.10">
    <property type="entry name" value="Endonuclease/exonuclease/phosphatase"/>
    <property type="match status" value="1"/>
</dbReference>
<dbReference type="InterPro" id="IPR050410">
    <property type="entry name" value="CCR4/nocturin_mRNA_transcr"/>
</dbReference>
<name>A0A6S7INL8_PARCT</name>
<reference evidence="1" key="1">
    <citation type="submission" date="2020-04" db="EMBL/GenBank/DDBJ databases">
        <authorList>
            <person name="Alioto T."/>
            <person name="Alioto T."/>
            <person name="Gomez Garrido J."/>
        </authorList>
    </citation>
    <scope>NUCLEOTIDE SEQUENCE</scope>
    <source>
        <strain evidence="1">A484AB</strain>
    </source>
</reference>
<dbReference type="PANTHER" id="PTHR12121">
    <property type="entry name" value="CARBON CATABOLITE REPRESSOR PROTEIN 4"/>
    <property type="match status" value="1"/>
</dbReference>
<evidence type="ECO:0000313" key="2">
    <source>
        <dbReference type="Proteomes" id="UP001152795"/>
    </source>
</evidence>
<proteinExistence type="predicted"/>
<dbReference type="AlphaFoldDB" id="A0A6S7INL8"/>
<dbReference type="PANTHER" id="PTHR12121:SF34">
    <property type="entry name" value="PROTEIN ANGEL"/>
    <property type="match status" value="1"/>
</dbReference>
<dbReference type="Pfam" id="PF03372">
    <property type="entry name" value="Exo_endo_phos"/>
    <property type="match status" value="1"/>
</dbReference>
<dbReference type="OrthoDB" id="10253982at2759"/>
<sequence>MLRHFAKLLTRQGFRTMATKETGHLKCATFNILAPCYKVVDKCQWTLWYTKESSHPEHYIPRYEAIMQLLQSKEVDANVVCFQEFWFKDVVFNLFREKLGHRYEIIQLKRPGFKSDGLVMLVDKSYKVKYVENITFNDAAHRVGLLVHMELPSKYEVIVVTSHLAYGNSYWDQYLRLTEAKKLMDAIENYSRRYRNVPVILAGDINGPEDSPVCECIFEEDFESAHKTVHGREPKVTHKDHSENCTAVDFIFYRGSSKCIVKPTDSKLFPTEYGHEEWPAEFTLSDHRLLTAEFDLVEKTTE</sequence>
<dbReference type="GO" id="GO:0000175">
    <property type="term" value="F:3'-5'-RNA exonuclease activity"/>
    <property type="evidence" value="ECO:0007669"/>
    <property type="project" value="TreeGrafter"/>
</dbReference>
<organism evidence="1 2">
    <name type="scientific">Paramuricea clavata</name>
    <name type="common">Red gorgonian</name>
    <name type="synonym">Violescent sea-whip</name>
    <dbReference type="NCBI Taxonomy" id="317549"/>
    <lineage>
        <taxon>Eukaryota</taxon>
        <taxon>Metazoa</taxon>
        <taxon>Cnidaria</taxon>
        <taxon>Anthozoa</taxon>
        <taxon>Octocorallia</taxon>
        <taxon>Malacalcyonacea</taxon>
        <taxon>Plexauridae</taxon>
        <taxon>Paramuricea</taxon>
    </lineage>
</organism>
<dbReference type="InterPro" id="IPR005135">
    <property type="entry name" value="Endo/exonuclease/phosphatase"/>
</dbReference>
<comment type="caution">
    <text evidence="1">The sequence shown here is derived from an EMBL/GenBank/DDBJ whole genome shotgun (WGS) entry which is preliminary data.</text>
</comment>
<dbReference type="EMBL" id="CACRXK020009959">
    <property type="protein sequence ID" value="CAB4018330.1"/>
    <property type="molecule type" value="Genomic_DNA"/>
</dbReference>
<dbReference type="SUPFAM" id="SSF56219">
    <property type="entry name" value="DNase I-like"/>
    <property type="match status" value="1"/>
</dbReference>